<dbReference type="OrthoDB" id="10285951at2759"/>
<reference evidence="1" key="1">
    <citation type="submission" date="2020-05" db="EMBL/GenBank/DDBJ databases">
        <authorList>
            <person name="Rincon C."/>
            <person name="Sanders R I."/>
            <person name="Robbins C."/>
            <person name="Chaturvedi A."/>
        </authorList>
    </citation>
    <scope>NUCLEOTIDE SEQUENCE</scope>
    <source>
        <strain evidence="1">CHB12</strain>
    </source>
</reference>
<dbReference type="AlphaFoldDB" id="A0A916EEE4"/>
<gene>
    <name evidence="1" type="ORF">CHRIB12_LOCUS15156</name>
</gene>
<protein>
    <submittedName>
        <fullName evidence="1">Uncharacterized protein</fullName>
    </submittedName>
</protein>
<name>A0A916EEE4_9GLOM</name>
<accession>A0A916EEE4</accession>
<dbReference type="Proteomes" id="UP000684084">
    <property type="component" value="Unassembled WGS sequence"/>
</dbReference>
<dbReference type="EMBL" id="CAGKOT010000035">
    <property type="protein sequence ID" value="CAB5376073.1"/>
    <property type="molecule type" value="Genomic_DNA"/>
</dbReference>
<organism evidence="1 2">
    <name type="scientific">Rhizophagus irregularis</name>
    <dbReference type="NCBI Taxonomy" id="588596"/>
    <lineage>
        <taxon>Eukaryota</taxon>
        <taxon>Fungi</taxon>
        <taxon>Fungi incertae sedis</taxon>
        <taxon>Mucoromycota</taxon>
        <taxon>Glomeromycotina</taxon>
        <taxon>Glomeromycetes</taxon>
        <taxon>Glomerales</taxon>
        <taxon>Glomeraceae</taxon>
        <taxon>Rhizophagus</taxon>
    </lineage>
</organism>
<evidence type="ECO:0000313" key="2">
    <source>
        <dbReference type="Proteomes" id="UP000684084"/>
    </source>
</evidence>
<sequence length="92" mass="10430">MNCNASVDYAKCKEKCGKRLACGHEYLNECHECQKLSSQISGDTNVPIERAHHGKYSKLPETRRAVAINAKIDQITRLNKSGHCSKDHHYIF</sequence>
<evidence type="ECO:0000313" key="1">
    <source>
        <dbReference type="EMBL" id="CAB5376073.1"/>
    </source>
</evidence>
<proteinExistence type="predicted"/>
<comment type="caution">
    <text evidence="1">The sequence shown here is derived from an EMBL/GenBank/DDBJ whole genome shotgun (WGS) entry which is preliminary data.</text>
</comment>
<dbReference type="VEuPathDB" id="FungiDB:RhiirFUN_017190"/>